<reference evidence="3" key="1">
    <citation type="journal article" date="2006" name="PLoS Biol.">
        <title>Macronuclear genome sequence of the ciliate Tetrahymena thermophila, a model eukaryote.</title>
        <authorList>
            <person name="Eisen J.A."/>
            <person name="Coyne R.S."/>
            <person name="Wu M."/>
            <person name="Wu D."/>
            <person name="Thiagarajan M."/>
            <person name="Wortman J.R."/>
            <person name="Badger J.H."/>
            <person name="Ren Q."/>
            <person name="Amedeo P."/>
            <person name="Jones K.M."/>
            <person name="Tallon L.J."/>
            <person name="Delcher A.L."/>
            <person name="Salzberg S.L."/>
            <person name="Silva J.C."/>
            <person name="Haas B.J."/>
            <person name="Majoros W.H."/>
            <person name="Farzad M."/>
            <person name="Carlton J.M."/>
            <person name="Smith R.K. Jr."/>
            <person name="Garg J."/>
            <person name="Pearlman R.E."/>
            <person name="Karrer K.M."/>
            <person name="Sun L."/>
            <person name="Manning G."/>
            <person name="Elde N.C."/>
            <person name="Turkewitz A.P."/>
            <person name="Asai D.J."/>
            <person name="Wilkes D.E."/>
            <person name="Wang Y."/>
            <person name="Cai H."/>
            <person name="Collins K."/>
            <person name="Stewart B.A."/>
            <person name="Lee S.R."/>
            <person name="Wilamowska K."/>
            <person name="Weinberg Z."/>
            <person name="Ruzzo W.L."/>
            <person name="Wloga D."/>
            <person name="Gaertig J."/>
            <person name="Frankel J."/>
            <person name="Tsao C.-C."/>
            <person name="Gorovsky M.A."/>
            <person name="Keeling P.J."/>
            <person name="Waller R.F."/>
            <person name="Patron N.J."/>
            <person name="Cherry J.M."/>
            <person name="Stover N.A."/>
            <person name="Krieger C.J."/>
            <person name="del Toro C."/>
            <person name="Ryder H.F."/>
            <person name="Williamson S.C."/>
            <person name="Barbeau R.A."/>
            <person name="Hamilton E.P."/>
            <person name="Orias E."/>
        </authorList>
    </citation>
    <scope>NUCLEOTIDE SEQUENCE [LARGE SCALE GENOMIC DNA]</scope>
    <source>
        <strain evidence="3">SB210</strain>
    </source>
</reference>
<organism evidence="2 3">
    <name type="scientific">Tetrahymena thermophila (strain SB210)</name>
    <dbReference type="NCBI Taxonomy" id="312017"/>
    <lineage>
        <taxon>Eukaryota</taxon>
        <taxon>Sar</taxon>
        <taxon>Alveolata</taxon>
        <taxon>Ciliophora</taxon>
        <taxon>Intramacronucleata</taxon>
        <taxon>Oligohymenophorea</taxon>
        <taxon>Hymenostomatida</taxon>
        <taxon>Tetrahymenina</taxon>
        <taxon>Tetrahymenidae</taxon>
        <taxon>Tetrahymena</taxon>
    </lineage>
</organism>
<keyword evidence="1" id="KW-0472">Membrane</keyword>
<evidence type="ECO:0000313" key="3">
    <source>
        <dbReference type="Proteomes" id="UP000009168"/>
    </source>
</evidence>
<accession>W7XJB5</accession>
<dbReference type="AlphaFoldDB" id="W7XJB5"/>
<evidence type="ECO:0000313" key="2">
    <source>
        <dbReference type="EMBL" id="EWS75376.1"/>
    </source>
</evidence>
<name>W7XJB5_TETTS</name>
<evidence type="ECO:0000256" key="1">
    <source>
        <dbReference type="SAM" id="Phobius"/>
    </source>
</evidence>
<protein>
    <submittedName>
        <fullName evidence="2">Transmembrane protein, putative</fullName>
    </submittedName>
</protein>
<dbReference type="RefSeq" id="XP_012652050.1">
    <property type="nucleotide sequence ID" value="XM_012796596.1"/>
</dbReference>
<dbReference type="GeneID" id="24437266"/>
<keyword evidence="1 2" id="KW-0812">Transmembrane</keyword>
<dbReference type="InParanoid" id="W7XJB5"/>
<proteinExistence type="predicted"/>
<dbReference type="Proteomes" id="UP000009168">
    <property type="component" value="Unassembled WGS sequence"/>
</dbReference>
<keyword evidence="1" id="KW-1133">Transmembrane helix</keyword>
<dbReference type="EMBL" id="GG662767">
    <property type="protein sequence ID" value="EWS75376.1"/>
    <property type="molecule type" value="Genomic_DNA"/>
</dbReference>
<feature type="transmembrane region" description="Helical" evidence="1">
    <location>
        <begin position="121"/>
        <end position="142"/>
    </location>
</feature>
<keyword evidence="3" id="KW-1185">Reference proteome</keyword>
<sequence>MKEKLCFDSLVNGVLESSCQTRCFWIVLEARKCITVVFLSKYLFENNNSSIASWVSLSVSIVFCLYMIITRPLQSKSQNFIISVLDFVYNIILIMIGVIISGKYSDIQTQYYLNNQSLAKIIIIAMIVFTSFYSITAIILILQRLKIYLKLRKSKTHIQKTTNQQSLDISASQKSFVSDQCLEKALKQYNQNQFKFQNSLNKNSFTRKLINIKQ</sequence>
<feature type="transmembrane region" description="Helical" evidence="1">
    <location>
        <begin position="51"/>
        <end position="69"/>
    </location>
</feature>
<dbReference type="KEGG" id="tet:TTHERM_000096739"/>
<feature type="transmembrane region" description="Helical" evidence="1">
    <location>
        <begin position="81"/>
        <end position="101"/>
    </location>
</feature>
<gene>
    <name evidence="2" type="ORF">TTHERM_000096739</name>
</gene>